<evidence type="ECO:0000313" key="2">
    <source>
        <dbReference type="Proteomes" id="UP001230649"/>
    </source>
</evidence>
<accession>A0ACC2WAA9</accession>
<reference evidence="1" key="1">
    <citation type="submission" date="2023-04" db="EMBL/GenBank/DDBJ databases">
        <title>Draft Genome sequencing of Naganishia species isolated from polar environments using Oxford Nanopore Technology.</title>
        <authorList>
            <person name="Leo P."/>
            <person name="Venkateswaran K."/>
        </authorList>
    </citation>
    <scope>NUCLEOTIDE SEQUENCE</scope>
    <source>
        <strain evidence="1">MNA-CCFEE 5262</strain>
    </source>
</reference>
<comment type="caution">
    <text evidence="1">The sequence shown here is derived from an EMBL/GenBank/DDBJ whole genome shotgun (WGS) entry which is preliminary data.</text>
</comment>
<proteinExistence type="predicted"/>
<name>A0ACC2WAA9_9TREE</name>
<evidence type="ECO:0000313" key="1">
    <source>
        <dbReference type="EMBL" id="KAJ9107786.1"/>
    </source>
</evidence>
<keyword evidence="2" id="KW-1185">Reference proteome</keyword>
<dbReference type="EMBL" id="JASBWS010000036">
    <property type="protein sequence ID" value="KAJ9107786.1"/>
    <property type="molecule type" value="Genomic_DNA"/>
</dbReference>
<protein>
    <submittedName>
        <fullName evidence="1">Uncharacterized protein</fullName>
    </submittedName>
</protein>
<organism evidence="1 2">
    <name type="scientific">Naganishia adeliensis</name>
    <dbReference type="NCBI Taxonomy" id="92952"/>
    <lineage>
        <taxon>Eukaryota</taxon>
        <taxon>Fungi</taxon>
        <taxon>Dikarya</taxon>
        <taxon>Basidiomycota</taxon>
        <taxon>Agaricomycotina</taxon>
        <taxon>Tremellomycetes</taxon>
        <taxon>Filobasidiales</taxon>
        <taxon>Filobasidiaceae</taxon>
        <taxon>Naganishia</taxon>
    </lineage>
</organism>
<sequence>MESSLSQAQQAFYAHQQQQQSTTNSVPPPPPPGLDTTQQVNGTGAVGERLKTEDFPALGGEGAGAVGAGMTNGRYASTTTGKGRPNGQESGAVPPPTHATNTSHAPGGGVVLLKPVHQLVSSPVDKWGLDALLTLIRTGGKDDQLGLQLGDDLMGIGLDMQAPTPLYPTFTSPWQEPDSARNLLVEEDYKIPACYNVQTPAASTKIGQFSDETLFYAFYTCPQDVLQMEVAAELYMRNWRWHKELSVWLTRDPNEQTEQGPGYERGVFYYFDPNRYEKAETPKDFVCHYDRLEDRPEWLNRQERAAQTTQQGTTAATGQTTTGQTTGTRGVSGVQSLQSQGIPPSTSIQNQNQQQPVAQTS</sequence>
<dbReference type="Proteomes" id="UP001230649">
    <property type="component" value="Unassembled WGS sequence"/>
</dbReference>
<gene>
    <name evidence="1" type="ORF">QFC20_003731</name>
</gene>